<organism evidence="2 3">
    <name type="scientific">Microthlaspi erraticum</name>
    <dbReference type="NCBI Taxonomy" id="1685480"/>
    <lineage>
        <taxon>Eukaryota</taxon>
        <taxon>Viridiplantae</taxon>
        <taxon>Streptophyta</taxon>
        <taxon>Embryophyta</taxon>
        <taxon>Tracheophyta</taxon>
        <taxon>Spermatophyta</taxon>
        <taxon>Magnoliopsida</taxon>
        <taxon>eudicotyledons</taxon>
        <taxon>Gunneridae</taxon>
        <taxon>Pentapetalae</taxon>
        <taxon>rosids</taxon>
        <taxon>malvids</taxon>
        <taxon>Brassicales</taxon>
        <taxon>Brassicaceae</taxon>
        <taxon>Coluteocarpeae</taxon>
        <taxon>Microthlaspi</taxon>
    </lineage>
</organism>
<dbReference type="Pfam" id="PF06683">
    <property type="entry name" value="DUF1184"/>
    <property type="match status" value="2"/>
</dbReference>
<proteinExistence type="predicted"/>
<accession>A0A6D2KL45</accession>
<keyword evidence="3" id="KW-1185">Reference proteome</keyword>
<evidence type="ECO:0000256" key="1">
    <source>
        <dbReference type="SAM" id="MobiDB-lite"/>
    </source>
</evidence>
<sequence>MDSKPSSAAKRVRPLGGSEPYRYYPQATGTDSGKEDVKQEVVRLGVSLSLYVAESMFLLCDDIGTMLSFSYKLWKYTLPPSDPVSQSLLRVIHYVYSNDIKPKKRVCQDGGNSVQWELIRTSWKDFTEGVIVLHRLVYILRRRDIIFDDRLLSSAIAKYKQVLKKLEDKLRSAKDVSEANGFARETIESNISHMWMSLFDEEADQGKATTEEMRNMILSDVFQPVLGKSWHSLIPTPPVYYPFILGKDFAKENMKEEVLGLGVELSLYVAESMFLLCDDVRSTLRFCLNIWRDYLNPDSYIWRDYHKPDGSLWGTLLRVMHYVYTIHIKPKKNGVYRIGGESVQWEFVRTTWESFDAGLRDMQFLIRFLRIRGGAVSDCREFTTRIEESMKKVEEKLRCAKDVSKANGFAREAMESNIADLWNYSLFNRETQESWTLEVIRDDMFSELFQPLLKEEEEAKQPLV</sequence>
<feature type="region of interest" description="Disordered" evidence="1">
    <location>
        <begin position="1"/>
        <end position="34"/>
    </location>
</feature>
<dbReference type="OrthoDB" id="1078272at2759"/>
<dbReference type="AlphaFoldDB" id="A0A6D2KL45"/>
<evidence type="ECO:0000313" key="3">
    <source>
        <dbReference type="Proteomes" id="UP000467841"/>
    </source>
</evidence>
<dbReference type="EMBL" id="CACVBM020001551">
    <property type="protein sequence ID" value="CAA7053833.1"/>
    <property type="molecule type" value="Genomic_DNA"/>
</dbReference>
<dbReference type="Proteomes" id="UP000467841">
    <property type="component" value="Unassembled WGS sequence"/>
</dbReference>
<dbReference type="InterPro" id="IPR009568">
    <property type="entry name" value="DUF1184"/>
</dbReference>
<reference evidence="2" key="1">
    <citation type="submission" date="2020-01" db="EMBL/GenBank/DDBJ databases">
        <authorList>
            <person name="Mishra B."/>
        </authorList>
    </citation>
    <scope>NUCLEOTIDE SEQUENCE [LARGE SCALE GENOMIC DNA]</scope>
</reference>
<evidence type="ECO:0000313" key="2">
    <source>
        <dbReference type="EMBL" id="CAA7053833.1"/>
    </source>
</evidence>
<name>A0A6D2KL45_9BRAS</name>
<gene>
    <name evidence="2" type="ORF">MERR_LOCUS41069</name>
</gene>
<comment type="caution">
    <text evidence="2">The sequence shown here is derived from an EMBL/GenBank/DDBJ whole genome shotgun (WGS) entry which is preliminary data.</text>
</comment>
<protein>
    <submittedName>
        <fullName evidence="2">Uncharacterized protein</fullName>
    </submittedName>
</protein>